<feature type="transmembrane region" description="Helical" evidence="10">
    <location>
        <begin position="311"/>
        <end position="328"/>
    </location>
</feature>
<dbReference type="PRINTS" id="PR01410">
    <property type="entry name" value="CCBIOGENESIS"/>
</dbReference>
<comment type="caution">
    <text evidence="13">The sequence shown here is derived from an EMBL/GenBank/DDBJ whole genome shotgun (WGS) entry which is preliminary data.</text>
</comment>
<sequence>MYSDIGQFSLLIVAISSLFSLLYVPSQWLMKKEVPLGTLLSLVHVGLLFSLTSIIALALAFINDDFSLLYVAAHSNTQLPIFFKGAAVWGGHEGSLLFWVITLAIWNSAIALNYKKLPDDYLTTVLLVSSSLVCAFSFFTLFASNPFEVNAVFPEEGRDLNPMLQDIALIFHPPLLYIGYIGFASSFSLALAALWQKELPFDWLALSRKFALVAWTFLTAGILLGAWWAYYELGWGGWWFWDPVENASLLPWLTGTALVHSLVISHQEKSLMKWSYGLSFITFSLSILGTFVVRSGIITSVHAFAVDPTRGVVLIAMLIILVLVGFGSQIFRSDDIESKPIQSFTSRRFLFLLSNGLFTIAMITVLLGTFYPMIFQIFGLGKISVGAPYFNTLFAPLTFLALILMSAASLLKGGRNVKKLSAIFGVFALLIGFVLYRVQYESIQPMVLSTWTLCTFVLISMMYRFYGVKSVRNKITMLPMLLAHGGIVLACIGASMNAHHSVETSAKMGVGDSVKFERFYLVFESQNLFVGPNYTAEQVLLRINDHQSVIPERRHYQVRVMNMTEPGIKSYWHGDLYVTLGEKLHDGSFAVRIQYKAYIQWIWFGGLMMVFGGIVSLVLKRKHQRIELKGRVNATS</sequence>
<dbReference type="NCBIfam" id="NF007691">
    <property type="entry name" value="PRK10369.1"/>
    <property type="match status" value="1"/>
</dbReference>
<dbReference type="Pfam" id="PF01578">
    <property type="entry name" value="Cytochrom_C_asm"/>
    <property type="match status" value="1"/>
</dbReference>
<feature type="domain" description="Cytochrome c assembly protein" evidence="11">
    <location>
        <begin position="89"/>
        <end position="295"/>
    </location>
</feature>
<name>A0ABT4YQB9_9VIBR</name>
<proteinExistence type="inferred from homology"/>
<comment type="subcellular location">
    <subcellularLocation>
        <location evidence="1">Cell inner membrane</location>
        <topology evidence="1">Multi-pass membrane protein</topology>
    </subcellularLocation>
</comment>
<dbReference type="Pfam" id="PF16327">
    <property type="entry name" value="CcmF_C"/>
    <property type="match status" value="1"/>
</dbReference>
<keyword evidence="8 10" id="KW-0472">Membrane</keyword>
<keyword evidence="13" id="KW-0456">Lyase</keyword>
<gene>
    <name evidence="13" type="ORF">PGX00_08840</name>
</gene>
<accession>A0ABT4YQB9</accession>
<feature type="transmembrane region" description="Helical" evidence="10">
    <location>
        <begin position="478"/>
        <end position="498"/>
    </location>
</feature>
<evidence type="ECO:0000256" key="8">
    <source>
        <dbReference type="ARBA" id="ARBA00023136"/>
    </source>
</evidence>
<dbReference type="InterPro" id="IPR032523">
    <property type="entry name" value="CcmF_C"/>
</dbReference>
<evidence type="ECO:0000256" key="10">
    <source>
        <dbReference type="SAM" id="Phobius"/>
    </source>
</evidence>
<evidence type="ECO:0000256" key="6">
    <source>
        <dbReference type="ARBA" id="ARBA00022748"/>
    </source>
</evidence>
<evidence type="ECO:0000256" key="2">
    <source>
        <dbReference type="ARBA" id="ARBA00009186"/>
    </source>
</evidence>
<keyword evidence="4" id="KW-0997">Cell inner membrane</keyword>
<feature type="transmembrane region" description="Helical" evidence="10">
    <location>
        <begin position="175"/>
        <end position="195"/>
    </location>
</feature>
<evidence type="ECO:0000259" key="11">
    <source>
        <dbReference type="Pfam" id="PF01578"/>
    </source>
</evidence>
<feature type="transmembrane region" description="Helical" evidence="10">
    <location>
        <begin position="210"/>
        <end position="229"/>
    </location>
</feature>
<evidence type="ECO:0000256" key="3">
    <source>
        <dbReference type="ARBA" id="ARBA00022475"/>
    </source>
</evidence>
<protein>
    <submittedName>
        <fullName evidence="13">Heme lyase CcmF/NrfE family subunit</fullName>
    </submittedName>
</protein>
<feature type="transmembrane region" description="Helical" evidence="10">
    <location>
        <begin position="36"/>
        <end position="62"/>
    </location>
</feature>
<organism evidence="13 14">
    <name type="scientific">Vibrio algarum</name>
    <dbReference type="NCBI Taxonomy" id="3020714"/>
    <lineage>
        <taxon>Bacteria</taxon>
        <taxon>Pseudomonadati</taxon>
        <taxon>Pseudomonadota</taxon>
        <taxon>Gammaproteobacteria</taxon>
        <taxon>Vibrionales</taxon>
        <taxon>Vibrionaceae</taxon>
        <taxon>Vibrio</taxon>
    </lineage>
</organism>
<comment type="function">
    <text evidence="9">Required for the biogenesis of c-type cytochromes. Possible subunit of a heme lyase.</text>
</comment>
<dbReference type="EMBL" id="JAQLOI010000001">
    <property type="protein sequence ID" value="MDB1123758.1"/>
    <property type="molecule type" value="Genomic_DNA"/>
</dbReference>
<keyword evidence="7 10" id="KW-1133">Transmembrane helix</keyword>
<dbReference type="InterPro" id="IPR003567">
    <property type="entry name" value="Cyt_c_biogenesis"/>
</dbReference>
<dbReference type="InterPro" id="IPR002541">
    <property type="entry name" value="Cyt_c_assembly"/>
</dbReference>
<dbReference type="PRINTS" id="PR01411">
    <property type="entry name" value="CCMFBIOGNSIS"/>
</dbReference>
<feature type="transmembrane region" description="Helical" evidence="10">
    <location>
        <begin position="6"/>
        <end position="24"/>
    </location>
</feature>
<dbReference type="PANTHER" id="PTHR43653">
    <property type="entry name" value="CYTOCHROME C ASSEMBLY PROTEIN-RELATED"/>
    <property type="match status" value="1"/>
</dbReference>
<feature type="transmembrane region" description="Helical" evidence="10">
    <location>
        <begin position="249"/>
        <end position="266"/>
    </location>
</feature>
<keyword evidence="6" id="KW-0201">Cytochrome c-type biogenesis</keyword>
<evidence type="ECO:0000256" key="5">
    <source>
        <dbReference type="ARBA" id="ARBA00022692"/>
    </source>
</evidence>
<feature type="transmembrane region" description="Helical" evidence="10">
    <location>
        <begin position="96"/>
        <end position="114"/>
    </location>
</feature>
<keyword evidence="3" id="KW-1003">Cell membrane</keyword>
<evidence type="ECO:0000256" key="1">
    <source>
        <dbReference type="ARBA" id="ARBA00004429"/>
    </source>
</evidence>
<dbReference type="InterPro" id="IPR003568">
    <property type="entry name" value="Cyt_c_biogenesis_CcmF"/>
</dbReference>
<feature type="transmembrane region" description="Helical" evidence="10">
    <location>
        <begin position="121"/>
        <end position="143"/>
    </location>
</feature>
<evidence type="ECO:0000259" key="12">
    <source>
        <dbReference type="Pfam" id="PF16327"/>
    </source>
</evidence>
<feature type="transmembrane region" description="Helical" evidence="10">
    <location>
        <begin position="278"/>
        <end position="305"/>
    </location>
</feature>
<reference evidence="13 14" key="1">
    <citation type="submission" date="2023-01" db="EMBL/GenBank/DDBJ databases">
        <title>Vibrio sp. KJ40-1 sp.nov, isolated from marine algae.</title>
        <authorList>
            <person name="Butt M."/>
            <person name="Kim J.M.J."/>
            <person name="Jeon C.O.C."/>
        </authorList>
    </citation>
    <scope>NUCLEOTIDE SEQUENCE [LARGE SCALE GENOMIC DNA]</scope>
    <source>
        <strain evidence="13 14">KJ40-1</strain>
    </source>
</reference>
<dbReference type="RefSeq" id="WP_272135364.1">
    <property type="nucleotide sequence ID" value="NZ_JAQLOI010000001.1"/>
</dbReference>
<evidence type="ECO:0000256" key="4">
    <source>
        <dbReference type="ARBA" id="ARBA00022519"/>
    </source>
</evidence>
<evidence type="ECO:0000313" key="14">
    <source>
        <dbReference type="Proteomes" id="UP001210678"/>
    </source>
</evidence>
<keyword evidence="5 10" id="KW-0812">Transmembrane</keyword>
<feature type="domain" description="Cytochrome c-type biogenesis protein CcmF C-terminal" evidence="12">
    <location>
        <begin position="329"/>
        <end position="618"/>
    </location>
</feature>
<dbReference type="NCBIfam" id="TIGR00353">
    <property type="entry name" value="nrfE"/>
    <property type="match status" value="1"/>
</dbReference>
<evidence type="ECO:0000313" key="13">
    <source>
        <dbReference type="EMBL" id="MDB1123758.1"/>
    </source>
</evidence>
<feature type="transmembrane region" description="Helical" evidence="10">
    <location>
        <begin position="446"/>
        <end position="466"/>
    </location>
</feature>
<dbReference type="Proteomes" id="UP001210678">
    <property type="component" value="Unassembled WGS sequence"/>
</dbReference>
<feature type="transmembrane region" description="Helical" evidence="10">
    <location>
        <begin position="349"/>
        <end position="373"/>
    </location>
</feature>
<evidence type="ECO:0000256" key="7">
    <source>
        <dbReference type="ARBA" id="ARBA00022989"/>
    </source>
</evidence>
<dbReference type="GO" id="GO:0016829">
    <property type="term" value="F:lyase activity"/>
    <property type="evidence" value="ECO:0007669"/>
    <property type="project" value="UniProtKB-KW"/>
</dbReference>
<comment type="similarity">
    <text evidence="2">Belongs to the CcmF/CycK/Ccl1/NrfE/CcsA family.</text>
</comment>
<feature type="transmembrane region" description="Helical" evidence="10">
    <location>
        <begin position="393"/>
        <end position="411"/>
    </location>
</feature>
<feature type="transmembrane region" description="Helical" evidence="10">
    <location>
        <begin position="598"/>
        <end position="619"/>
    </location>
</feature>
<evidence type="ECO:0000256" key="9">
    <source>
        <dbReference type="ARBA" id="ARBA00037230"/>
    </source>
</evidence>
<dbReference type="PANTHER" id="PTHR43653:SF1">
    <property type="entry name" value="CYTOCHROME C-TYPE BIOGENESIS PROTEIN CCMF"/>
    <property type="match status" value="1"/>
</dbReference>
<feature type="transmembrane region" description="Helical" evidence="10">
    <location>
        <begin position="420"/>
        <end position="440"/>
    </location>
</feature>
<keyword evidence="14" id="KW-1185">Reference proteome</keyword>